<evidence type="ECO:0000313" key="2">
    <source>
        <dbReference type="EMBL" id="GFD20543.1"/>
    </source>
</evidence>
<dbReference type="AlphaFoldDB" id="A0A699UET3"/>
<accession>A0A699UET3</accession>
<organism evidence="2">
    <name type="scientific">Tanacetum cinerariifolium</name>
    <name type="common">Dalmatian daisy</name>
    <name type="synonym">Chrysanthemum cinerariifolium</name>
    <dbReference type="NCBI Taxonomy" id="118510"/>
    <lineage>
        <taxon>Eukaryota</taxon>
        <taxon>Viridiplantae</taxon>
        <taxon>Streptophyta</taxon>
        <taxon>Embryophyta</taxon>
        <taxon>Tracheophyta</taxon>
        <taxon>Spermatophyta</taxon>
        <taxon>Magnoliopsida</taxon>
        <taxon>eudicotyledons</taxon>
        <taxon>Gunneridae</taxon>
        <taxon>Pentapetalae</taxon>
        <taxon>asterids</taxon>
        <taxon>campanulids</taxon>
        <taxon>Asterales</taxon>
        <taxon>Asteraceae</taxon>
        <taxon>Asteroideae</taxon>
        <taxon>Anthemideae</taxon>
        <taxon>Anthemidinae</taxon>
        <taxon>Tanacetum</taxon>
    </lineage>
</organism>
<evidence type="ECO:0000256" key="1">
    <source>
        <dbReference type="SAM" id="MobiDB-lite"/>
    </source>
</evidence>
<comment type="caution">
    <text evidence="2">The sequence shown here is derived from an EMBL/GenBank/DDBJ whole genome shotgun (WGS) entry which is preliminary data.</text>
</comment>
<dbReference type="EMBL" id="BKCJ011322888">
    <property type="protein sequence ID" value="GFD20543.1"/>
    <property type="molecule type" value="Genomic_DNA"/>
</dbReference>
<proteinExistence type="predicted"/>
<feature type="non-terminal residue" evidence="2">
    <location>
        <position position="1"/>
    </location>
</feature>
<name>A0A699UET3_TANCI</name>
<feature type="region of interest" description="Disordered" evidence="1">
    <location>
        <begin position="1"/>
        <end position="46"/>
    </location>
</feature>
<reference evidence="2" key="1">
    <citation type="journal article" date="2019" name="Sci. Rep.">
        <title>Draft genome of Tanacetum cinerariifolium, the natural source of mosquito coil.</title>
        <authorList>
            <person name="Yamashiro T."/>
            <person name="Shiraishi A."/>
            <person name="Satake H."/>
            <person name="Nakayama K."/>
        </authorList>
    </citation>
    <scope>NUCLEOTIDE SEQUENCE</scope>
</reference>
<feature type="compositionally biased region" description="Low complexity" evidence="1">
    <location>
        <begin position="1"/>
        <end position="33"/>
    </location>
</feature>
<protein>
    <submittedName>
        <fullName evidence="2">Uncharacterized protein</fullName>
    </submittedName>
</protein>
<sequence>LPSFPSSSSPSSSVVFQDSSSSDSSVGTSGTPGIEPVPSSTPEPLA</sequence>
<gene>
    <name evidence="2" type="ORF">Tci_892512</name>
</gene>